<keyword evidence="1" id="KW-0812">Transmembrane</keyword>
<evidence type="ECO:0000313" key="3">
    <source>
        <dbReference type="Proteomes" id="UP001307849"/>
    </source>
</evidence>
<keyword evidence="1" id="KW-1133">Transmembrane helix</keyword>
<dbReference type="PANTHER" id="PTHR37544">
    <property type="entry name" value="SPRAY-RELATED"/>
    <property type="match status" value="1"/>
</dbReference>
<feature type="transmembrane region" description="Helical" evidence="1">
    <location>
        <begin position="359"/>
        <end position="379"/>
    </location>
</feature>
<dbReference type="EMBL" id="JAVHJM010000005">
    <property type="protein sequence ID" value="KAK6513934.1"/>
    <property type="molecule type" value="Genomic_DNA"/>
</dbReference>
<dbReference type="AlphaFoldDB" id="A0AAN8RS12"/>
<evidence type="ECO:0000313" key="2">
    <source>
        <dbReference type="EMBL" id="KAK6513934.1"/>
    </source>
</evidence>
<accession>A0AAN8RS12</accession>
<comment type="caution">
    <text evidence="2">The sequence shown here is derived from an EMBL/GenBank/DDBJ whole genome shotgun (WGS) entry which is preliminary data.</text>
</comment>
<dbReference type="Proteomes" id="UP001307849">
    <property type="component" value="Unassembled WGS sequence"/>
</dbReference>
<keyword evidence="1" id="KW-0472">Membrane</keyword>
<name>A0AAN8RS12_9PEZI</name>
<reference evidence="2 3" key="1">
    <citation type="submission" date="2019-10" db="EMBL/GenBank/DDBJ databases">
        <authorList>
            <person name="Palmer J.M."/>
        </authorList>
    </citation>
    <scope>NUCLEOTIDE SEQUENCE [LARGE SCALE GENOMIC DNA]</scope>
    <source>
        <strain evidence="2 3">TWF506</strain>
    </source>
</reference>
<keyword evidence="3" id="KW-1185">Reference proteome</keyword>
<dbReference type="PANTHER" id="PTHR37544:SF3">
    <property type="entry name" value="SPRAY"/>
    <property type="match status" value="1"/>
</dbReference>
<sequence length="485" mass="54226">MAALSTNALAIALGALFDPETVKSPTAIAQYAPPSTPTHFFLPLKPNDVQLFNSSEIFRAETIGLNASLSCEALNALVKVENNTFKAGTVEIKNEVGNLRFRTTAYEDSGPLCEGSAKFEFRSLSNDGSITGIERGYNGSVAMEAYAQLKAASDNTRENEICGGLFPVIFSRTQPLSASNSFRFDPTTFRHKSIVCRPKLDVHRYEITFDTSGRIIRTAISENSADEKPRVFAGPITESQLLARMQLLLRSDLGDYSLNINAESGSRLYFSDNPLPRGWIDFMLQTIFSSTEAIDPQTPIQDIDINLIGEQLNVVYARVFSVALGIYHSRMFTRASPSAPQTEGVKFAPTVRVQISTSMFALTTTLLGFYFILAIYFYLFRVSRLFQRLPTSIASEIQLFHKSSVLDDVRGTELLTGRQRKAHLSRLNRRYGYGRFVGRDSILRVGIEREPLLDHMLNQEVRNQGLGKFGLTIEYWAQWLKKTLN</sequence>
<protein>
    <submittedName>
        <fullName evidence="2">Uncharacterized protein</fullName>
    </submittedName>
</protein>
<gene>
    <name evidence="2" type="ORF">TWF506_008364</name>
</gene>
<proteinExistence type="predicted"/>
<evidence type="ECO:0000256" key="1">
    <source>
        <dbReference type="SAM" id="Phobius"/>
    </source>
</evidence>
<organism evidence="2 3">
    <name type="scientific">Arthrobotrys conoides</name>
    <dbReference type="NCBI Taxonomy" id="74498"/>
    <lineage>
        <taxon>Eukaryota</taxon>
        <taxon>Fungi</taxon>
        <taxon>Dikarya</taxon>
        <taxon>Ascomycota</taxon>
        <taxon>Pezizomycotina</taxon>
        <taxon>Orbiliomycetes</taxon>
        <taxon>Orbiliales</taxon>
        <taxon>Orbiliaceae</taxon>
        <taxon>Arthrobotrys</taxon>
    </lineage>
</organism>